<reference evidence="4 5" key="2">
    <citation type="journal article" date="2014" name="J. Struct. Funct. Genomics">
        <title>Structural characterization of a hypothetical protein: a potential agent involved in trimethylamine metabolism in Catenulispora acidiphila.</title>
        <authorList>
            <person name="Filippova E.V."/>
            <person name="Luan C.H."/>
            <person name="Dunne S.F."/>
            <person name="Kiryukhina O."/>
            <person name="Minasov G."/>
            <person name="Shuvalova L."/>
            <person name="Anderson W.F."/>
        </authorList>
    </citation>
    <scope>X-RAY CRYSTALLOGRAPHY (1.15 ANGSTROMS)</scope>
</reference>
<dbReference type="Proteomes" id="UP000000851">
    <property type="component" value="Chromosome"/>
</dbReference>
<proteinExistence type="evidence at protein level"/>
<name>C7PVH9_CATAD</name>
<protein>
    <recommendedName>
        <fullName evidence="1">SnoaL-like domain-containing protein</fullName>
    </recommendedName>
</protein>
<evidence type="ECO:0000313" key="3">
    <source>
        <dbReference type="Proteomes" id="UP000000851"/>
    </source>
</evidence>
<dbReference type="eggNOG" id="COG3631">
    <property type="taxonomic scope" value="Bacteria"/>
</dbReference>
<dbReference type="PDBsum" id="4H3U"/>
<dbReference type="InterPro" id="IPR037401">
    <property type="entry name" value="SnoaL-like"/>
</dbReference>
<dbReference type="PDB" id="4HVN">
    <property type="method" value="X-ray"/>
    <property type="resolution" value="1.95 A"/>
    <property type="chains" value="A/B=1-134"/>
</dbReference>
<dbReference type="PDB" id="4H3U">
    <property type="method" value="X-ray"/>
    <property type="resolution" value="1.15 A"/>
    <property type="chains" value="A/B=1-134"/>
</dbReference>
<keyword evidence="4 5" id="KW-0002">3D-structure</keyword>
<evidence type="ECO:0000259" key="1">
    <source>
        <dbReference type="Pfam" id="PF12680"/>
    </source>
</evidence>
<dbReference type="SMR" id="C7PVH9"/>
<evidence type="ECO:0007829" key="5">
    <source>
        <dbReference type="PDB" id="4HVN"/>
    </source>
</evidence>
<sequence>MTTPEIVTAWAAAWTGTNPNALGTLFAADGTYVDHAIGATMTGREQISGWKARTDAMIENVHVTITKAYRAGDHVTIEAVYGGHIKGAPTPFAVPMATLLRTRGEEITSDQDYYSLSSVLAQSGLPADWTPSDS</sequence>
<accession>C7PVH9</accession>
<dbReference type="SUPFAM" id="SSF54427">
    <property type="entry name" value="NTF2-like"/>
    <property type="match status" value="1"/>
</dbReference>
<feature type="domain" description="SnoaL-like" evidence="1">
    <location>
        <begin position="7"/>
        <end position="108"/>
    </location>
</feature>
<gene>
    <name evidence="2" type="ordered locus">Caci_0382</name>
</gene>
<dbReference type="EMBL" id="CP001700">
    <property type="protein sequence ID" value="ACU69335.1"/>
    <property type="molecule type" value="Genomic_DNA"/>
</dbReference>
<dbReference type="KEGG" id="cai:Caci_0382"/>
<dbReference type="Pfam" id="PF12680">
    <property type="entry name" value="SnoaL_2"/>
    <property type="match status" value="1"/>
</dbReference>
<dbReference type="InParanoid" id="C7PVH9"/>
<keyword evidence="3" id="KW-1185">Reference proteome</keyword>
<dbReference type="AlphaFoldDB" id="C7PVH9"/>
<dbReference type="HOGENOM" id="CLU_107598_1_0_11"/>
<evidence type="ECO:0007829" key="4">
    <source>
        <dbReference type="PDB" id="4H3U"/>
    </source>
</evidence>
<reference evidence="2 3" key="1">
    <citation type="journal article" date="2009" name="Stand. Genomic Sci.">
        <title>Complete genome sequence of Catenulispora acidiphila type strain (ID 139908).</title>
        <authorList>
            <person name="Copeland A."/>
            <person name="Lapidus A."/>
            <person name="Glavina Del Rio T."/>
            <person name="Nolan M."/>
            <person name="Lucas S."/>
            <person name="Chen F."/>
            <person name="Tice H."/>
            <person name="Cheng J.F."/>
            <person name="Bruce D."/>
            <person name="Goodwin L."/>
            <person name="Pitluck S."/>
            <person name="Mikhailova N."/>
            <person name="Pati A."/>
            <person name="Ivanova N."/>
            <person name="Mavromatis K."/>
            <person name="Chen A."/>
            <person name="Palaniappan K."/>
            <person name="Chain P."/>
            <person name="Land M."/>
            <person name="Hauser L."/>
            <person name="Chang Y.J."/>
            <person name="Jeffries C.D."/>
            <person name="Chertkov O."/>
            <person name="Brettin T."/>
            <person name="Detter J.C."/>
            <person name="Han C."/>
            <person name="Ali Z."/>
            <person name="Tindall B.J."/>
            <person name="Goker M."/>
            <person name="Bristow J."/>
            <person name="Eisen J.A."/>
            <person name="Markowitz V."/>
            <person name="Hugenholtz P."/>
            <person name="Kyrpides N.C."/>
            <person name="Klenk H.P."/>
        </authorList>
    </citation>
    <scope>NUCLEOTIDE SEQUENCE [LARGE SCALE GENOMIC DNA]</scope>
    <source>
        <strain evidence="3">DSM 44928 / JCM 14897 / NBRC 102108 / NRRL B-24433 / ID139908</strain>
    </source>
</reference>
<organism evidence="2 3">
    <name type="scientific">Catenulispora acidiphila (strain DSM 44928 / JCM 14897 / NBRC 102108 / NRRL B-24433 / ID139908)</name>
    <dbReference type="NCBI Taxonomy" id="479433"/>
    <lineage>
        <taxon>Bacteria</taxon>
        <taxon>Bacillati</taxon>
        <taxon>Actinomycetota</taxon>
        <taxon>Actinomycetes</taxon>
        <taxon>Catenulisporales</taxon>
        <taxon>Catenulisporaceae</taxon>
        <taxon>Catenulispora</taxon>
    </lineage>
</organism>
<evidence type="ECO:0000313" key="2">
    <source>
        <dbReference type="EMBL" id="ACU69335.1"/>
    </source>
</evidence>
<dbReference type="PDBsum" id="4HVN"/>
<dbReference type="OrthoDB" id="3295294at2"/>
<dbReference type="STRING" id="479433.Caci_0382"/>
<dbReference type="RefSeq" id="WP_012784630.1">
    <property type="nucleotide sequence ID" value="NC_013131.1"/>
</dbReference>
<dbReference type="Gene3D" id="3.10.450.50">
    <property type="match status" value="1"/>
</dbReference>
<dbReference type="EvolutionaryTrace" id="C7PVH9"/>
<dbReference type="InterPro" id="IPR032710">
    <property type="entry name" value="NTF2-like_dom_sf"/>
</dbReference>